<evidence type="ECO:0000256" key="4">
    <source>
        <dbReference type="ARBA" id="ARBA00012483"/>
    </source>
</evidence>
<evidence type="ECO:0000256" key="3">
    <source>
        <dbReference type="ARBA" id="ARBA00004906"/>
    </source>
</evidence>
<accession>A0A7J6G576</accession>
<reference evidence="15 16" key="1">
    <citation type="journal article" date="2020" name="bioRxiv">
        <title>Sequence and annotation of 42 cannabis genomes reveals extensive copy number variation in cannabinoid synthesis and pathogen resistance genes.</title>
        <authorList>
            <person name="Mckernan K.J."/>
            <person name="Helbert Y."/>
            <person name="Kane L.T."/>
            <person name="Ebling H."/>
            <person name="Zhang L."/>
            <person name="Liu B."/>
            <person name="Eaton Z."/>
            <person name="Mclaughlin S."/>
            <person name="Kingan S."/>
            <person name="Baybayan P."/>
            <person name="Concepcion G."/>
            <person name="Jordan M."/>
            <person name="Riva A."/>
            <person name="Barbazuk W."/>
            <person name="Harkins T."/>
        </authorList>
    </citation>
    <scope>NUCLEOTIDE SEQUENCE [LARGE SCALE GENOMIC DNA]</scope>
    <source>
        <strain evidence="16">cv. Jamaican Lion 4</strain>
        <tissue evidence="15">Leaf</tissue>
    </source>
</reference>
<keyword evidence="16" id="KW-1185">Reference proteome</keyword>
<evidence type="ECO:0000256" key="6">
    <source>
        <dbReference type="ARBA" id="ARBA00022692"/>
    </source>
</evidence>
<evidence type="ECO:0000256" key="9">
    <source>
        <dbReference type="ARBA" id="ARBA00022786"/>
    </source>
</evidence>
<evidence type="ECO:0000256" key="10">
    <source>
        <dbReference type="ARBA" id="ARBA00022833"/>
    </source>
</evidence>
<keyword evidence="11" id="KW-1133">Transmembrane helix</keyword>
<evidence type="ECO:0000313" key="15">
    <source>
        <dbReference type="EMBL" id="KAF4377997.1"/>
    </source>
</evidence>
<evidence type="ECO:0000256" key="11">
    <source>
        <dbReference type="ARBA" id="ARBA00022989"/>
    </source>
</evidence>
<evidence type="ECO:0000256" key="7">
    <source>
        <dbReference type="ARBA" id="ARBA00022723"/>
    </source>
</evidence>
<comment type="subcellular location">
    <subcellularLocation>
        <location evidence="2">Membrane</location>
        <topology evidence="2">Single-pass membrane protein</topology>
    </subcellularLocation>
</comment>
<keyword evidence="5" id="KW-0808">Transferase</keyword>
<gene>
    <name evidence="15" type="ORF">G4B88_004604</name>
</gene>
<protein>
    <recommendedName>
        <fullName evidence="4">RING-type E3 ubiquitin transferase</fullName>
        <ecNumber evidence="4">2.3.2.27</ecNumber>
    </recommendedName>
</protein>
<dbReference type="Proteomes" id="UP000583929">
    <property type="component" value="Unassembled WGS sequence"/>
</dbReference>
<dbReference type="PANTHER" id="PTHR46279:SF9">
    <property type="entry name" value="OS01G0116300 PROTEIN"/>
    <property type="match status" value="1"/>
</dbReference>
<evidence type="ECO:0000256" key="1">
    <source>
        <dbReference type="ARBA" id="ARBA00000900"/>
    </source>
</evidence>
<evidence type="ECO:0000256" key="5">
    <source>
        <dbReference type="ARBA" id="ARBA00022679"/>
    </source>
</evidence>
<dbReference type="EC" id="2.3.2.27" evidence="4"/>
<feature type="region of interest" description="Disordered" evidence="14">
    <location>
        <begin position="135"/>
        <end position="154"/>
    </location>
</feature>
<evidence type="ECO:0000256" key="8">
    <source>
        <dbReference type="ARBA" id="ARBA00022771"/>
    </source>
</evidence>
<keyword evidence="9" id="KW-0833">Ubl conjugation pathway</keyword>
<dbReference type="InterPro" id="IPR046948">
    <property type="entry name" value="ATL20-22-like"/>
</dbReference>
<evidence type="ECO:0000256" key="14">
    <source>
        <dbReference type="SAM" id="MobiDB-lite"/>
    </source>
</evidence>
<dbReference type="AlphaFoldDB" id="A0A7J6G576"/>
<keyword evidence="12" id="KW-0472">Membrane</keyword>
<keyword evidence="8" id="KW-0863">Zinc-finger</keyword>
<name>A0A7J6G576_CANSA</name>
<keyword evidence="10" id="KW-0862">Zinc</keyword>
<comment type="catalytic activity">
    <reaction evidence="1">
        <text>S-ubiquitinyl-[E2 ubiquitin-conjugating enzyme]-L-cysteine + [acceptor protein]-L-lysine = [E2 ubiquitin-conjugating enzyme]-L-cysteine + N(6)-ubiquitinyl-[acceptor protein]-L-lysine.</text>
        <dbReference type="EC" id="2.3.2.27"/>
    </reaction>
</comment>
<dbReference type="PANTHER" id="PTHR46279">
    <property type="entry name" value="RING/U-BOX SUPERFAMILY PROTEIN"/>
    <property type="match status" value="1"/>
</dbReference>
<comment type="caution">
    <text evidence="15">The sequence shown here is derived from an EMBL/GenBank/DDBJ whole genome shotgun (WGS) entry which is preliminary data.</text>
</comment>
<comment type="pathway">
    <text evidence="3">Protein modification; protein ubiquitination.</text>
</comment>
<proteinExistence type="inferred from homology"/>
<organism evidence="15 16">
    <name type="scientific">Cannabis sativa</name>
    <name type="common">Hemp</name>
    <name type="synonym">Marijuana</name>
    <dbReference type="NCBI Taxonomy" id="3483"/>
    <lineage>
        <taxon>Eukaryota</taxon>
        <taxon>Viridiplantae</taxon>
        <taxon>Streptophyta</taxon>
        <taxon>Embryophyta</taxon>
        <taxon>Tracheophyta</taxon>
        <taxon>Spermatophyta</taxon>
        <taxon>Magnoliopsida</taxon>
        <taxon>eudicotyledons</taxon>
        <taxon>Gunneridae</taxon>
        <taxon>Pentapetalae</taxon>
        <taxon>rosids</taxon>
        <taxon>fabids</taxon>
        <taxon>Rosales</taxon>
        <taxon>Cannabaceae</taxon>
        <taxon>Cannabis</taxon>
    </lineage>
</organism>
<sequence>MGMVKVGDEIQIEHDPSDCLLTLFLLQETNSTNRSKCPVQFRYKDHKHYTTYTVFNCSSSHNYYYNGFCGKFRLAPSHDDIDADQRFQNCTKMYDTRSIPYKIGLVNSVGFVTLGWSTPDCRDYEAKHMGCRFKNNNTQQHHDDHHNYQKSLRA</sequence>
<evidence type="ECO:0000313" key="16">
    <source>
        <dbReference type="Proteomes" id="UP000583929"/>
    </source>
</evidence>
<dbReference type="GO" id="GO:0016020">
    <property type="term" value="C:membrane"/>
    <property type="evidence" value="ECO:0007669"/>
    <property type="project" value="UniProtKB-SubCell"/>
</dbReference>
<dbReference type="GO" id="GO:0008270">
    <property type="term" value="F:zinc ion binding"/>
    <property type="evidence" value="ECO:0007669"/>
    <property type="project" value="UniProtKB-KW"/>
</dbReference>
<dbReference type="EMBL" id="JAATIQ010000140">
    <property type="protein sequence ID" value="KAF4377997.1"/>
    <property type="molecule type" value="Genomic_DNA"/>
</dbReference>
<comment type="similarity">
    <text evidence="13">Belongs to the RING-type zinc finger family. ATL subfamily.</text>
</comment>
<evidence type="ECO:0000256" key="2">
    <source>
        <dbReference type="ARBA" id="ARBA00004167"/>
    </source>
</evidence>
<evidence type="ECO:0000256" key="13">
    <source>
        <dbReference type="ARBA" id="ARBA00024209"/>
    </source>
</evidence>
<dbReference type="GO" id="GO:0061630">
    <property type="term" value="F:ubiquitin protein ligase activity"/>
    <property type="evidence" value="ECO:0007669"/>
    <property type="project" value="UniProtKB-EC"/>
</dbReference>
<keyword evidence="7" id="KW-0479">Metal-binding</keyword>
<evidence type="ECO:0000256" key="12">
    <source>
        <dbReference type="ARBA" id="ARBA00023136"/>
    </source>
</evidence>
<keyword evidence="6" id="KW-0812">Transmembrane</keyword>